<reference evidence="2 3" key="2">
    <citation type="submission" date="2017-09" db="EMBL/GenBank/DDBJ databases">
        <title>Bacillus patelloidae sp. nov., isolated from the intestinal tract of a marine limpet.</title>
        <authorList>
            <person name="Liu R."/>
            <person name="Dong C."/>
            <person name="Shao Z."/>
        </authorList>
    </citation>
    <scope>NUCLEOTIDE SEQUENCE [LARGE SCALE GENOMIC DNA]</scope>
    <source>
        <strain evidence="2 3">SA5d-4</strain>
    </source>
</reference>
<protein>
    <recommendedName>
        <fullName evidence="1">Integrase catalytic domain-containing protein</fullName>
    </recommendedName>
</protein>
<keyword evidence="3" id="KW-1185">Reference proteome</keyword>
<dbReference type="InterPro" id="IPR001584">
    <property type="entry name" value="Integrase_cat-core"/>
</dbReference>
<name>A0A263BUV4_9BACI</name>
<evidence type="ECO:0000313" key="2">
    <source>
        <dbReference type="EMBL" id="OZM57514.1"/>
    </source>
</evidence>
<dbReference type="GO" id="GO:0015074">
    <property type="term" value="P:DNA integration"/>
    <property type="evidence" value="ECO:0007669"/>
    <property type="project" value="InterPro"/>
</dbReference>
<reference evidence="3" key="1">
    <citation type="submission" date="2017-08" db="EMBL/GenBank/DDBJ databases">
        <authorList>
            <person name="Huang Z."/>
        </authorList>
    </citation>
    <scope>NUCLEOTIDE SEQUENCE [LARGE SCALE GENOMIC DNA]</scope>
    <source>
        <strain evidence="3">SA5d-4</strain>
    </source>
</reference>
<gene>
    <name evidence="2" type="ORF">CIB95_08035</name>
</gene>
<dbReference type="Proteomes" id="UP000217083">
    <property type="component" value="Unassembled WGS sequence"/>
</dbReference>
<proteinExistence type="predicted"/>
<sequence>MIKTEFVRKRHFTSLEQLTVKLNDYVHWFNNHRIHGTLGYLSPFEYKLEHLKKIV</sequence>
<comment type="caution">
    <text evidence="2">The sequence shown here is derived from an EMBL/GenBank/DDBJ whole genome shotgun (WGS) entry which is preliminary data.</text>
</comment>
<dbReference type="EMBL" id="NPIA01000003">
    <property type="protein sequence ID" value="OZM57514.1"/>
    <property type="molecule type" value="Genomic_DNA"/>
</dbReference>
<evidence type="ECO:0000313" key="3">
    <source>
        <dbReference type="Proteomes" id="UP000217083"/>
    </source>
</evidence>
<dbReference type="SUPFAM" id="SSF53098">
    <property type="entry name" value="Ribonuclease H-like"/>
    <property type="match status" value="1"/>
</dbReference>
<dbReference type="AlphaFoldDB" id="A0A263BUV4"/>
<feature type="domain" description="Integrase catalytic" evidence="1">
    <location>
        <begin position="2"/>
        <end position="49"/>
    </location>
</feature>
<evidence type="ECO:0000259" key="1">
    <source>
        <dbReference type="Pfam" id="PF13333"/>
    </source>
</evidence>
<dbReference type="InterPro" id="IPR012337">
    <property type="entry name" value="RNaseH-like_sf"/>
</dbReference>
<accession>A0A263BUV4</accession>
<organism evidence="2 3">
    <name type="scientific">Lottiidibacillus patelloidae</name>
    <dbReference type="NCBI Taxonomy" id="2670334"/>
    <lineage>
        <taxon>Bacteria</taxon>
        <taxon>Bacillati</taxon>
        <taxon>Bacillota</taxon>
        <taxon>Bacilli</taxon>
        <taxon>Bacillales</taxon>
        <taxon>Bacillaceae</taxon>
        <taxon>Lottiidibacillus</taxon>
    </lineage>
</organism>
<dbReference type="Pfam" id="PF13333">
    <property type="entry name" value="rve_2"/>
    <property type="match status" value="1"/>
</dbReference>